<feature type="active site" description="For autocatalytic cleavage activity" evidence="12">
    <location>
        <position position="131"/>
    </location>
</feature>
<evidence type="ECO:0000256" key="4">
    <source>
        <dbReference type="ARBA" id="ARBA00022763"/>
    </source>
</evidence>
<keyword evidence="3 12" id="KW-0235">DNA replication</keyword>
<protein>
    <recommendedName>
        <fullName evidence="12">LexA repressor</fullName>
        <ecNumber evidence="12">3.4.21.88</ecNumber>
    </recommendedName>
</protein>
<dbReference type="EMBL" id="CP042829">
    <property type="protein sequence ID" value="QFG02623.1"/>
    <property type="molecule type" value="Genomic_DNA"/>
</dbReference>
<evidence type="ECO:0000259" key="14">
    <source>
        <dbReference type="Pfam" id="PF00717"/>
    </source>
</evidence>
<evidence type="ECO:0000256" key="3">
    <source>
        <dbReference type="ARBA" id="ARBA00022705"/>
    </source>
</evidence>
<sequence>MNNLSPRQQQILDFLRAFIEEHDYPPSIRDIQEGCGISSTSVVDYNLRKLEEKGYIRRDREISRGIELLGARGRRPRIIEVPLLGTIAAGQPIPVPSSDRWAADAEEVLAVTEDMVRGRTNVFALRVRGTSMIEDLIDDGDIVFLEPVRTADDGDRVAVWLKDRGEVTLKRIYRENGRIRLQPANSTMEPIYTTPDNVEIQGRFISSFRPSD</sequence>
<evidence type="ECO:0000256" key="8">
    <source>
        <dbReference type="ARBA" id="ARBA00023125"/>
    </source>
</evidence>
<dbReference type="InterPro" id="IPR006197">
    <property type="entry name" value="Peptidase_S24_LexA"/>
</dbReference>
<keyword evidence="11 12" id="KW-0742">SOS response</keyword>
<dbReference type="Pfam" id="PF01726">
    <property type="entry name" value="LexA_DNA_bind"/>
    <property type="match status" value="1"/>
</dbReference>
<dbReference type="InterPro" id="IPR006199">
    <property type="entry name" value="LexA_DNA-bd_dom"/>
</dbReference>
<comment type="function">
    <text evidence="12">Represses a number of genes involved in the response to DNA damage (SOS response), including recA and lexA. In the presence of single-stranded DNA, RecA interacts with LexA causing an autocatalytic cleavage which disrupts the DNA-binding part of LexA, leading to derepression of the SOS regulon and eventually DNA repair.</text>
</comment>
<evidence type="ECO:0000256" key="12">
    <source>
        <dbReference type="HAMAP-Rule" id="MF_00015"/>
    </source>
</evidence>
<feature type="site" description="Cleavage; by autolysis" evidence="12">
    <location>
        <begin position="89"/>
        <end position="90"/>
    </location>
</feature>
<dbReference type="GO" id="GO:0004252">
    <property type="term" value="F:serine-type endopeptidase activity"/>
    <property type="evidence" value="ECO:0007669"/>
    <property type="project" value="UniProtKB-EC"/>
</dbReference>
<dbReference type="InterPro" id="IPR039418">
    <property type="entry name" value="LexA-like"/>
</dbReference>
<dbReference type="HAMAP" id="MF_00015">
    <property type="entry name" value="LexA"/>
    <property type="match status" value="1"/>
</dbReference>
<feature type="DNA-binding region" description="H-T-H motif" evidence="12">
    <location>
        <begin position="28"/>
        <end position="48"/>
    </location>
</feature>
<evidence type="ECO:0000256" key="9">
    <source>
        <dbReference type="ARBA" id="ARBA00023163"/>
    </source>
</evidence>
<name>A0ABX6C060_9CHLR</name>
<dbReference type="InterPro" id="IPR036388">
    <property type="entry name" value="WH-like_DNA-bd_sf"/>
</dbReference>
<keyword evidence="6 12" id="KW-0068">Autocatalytic cleavage</keyword>
<evidence type="ECO:0000313" key="16">
    <source>
        <dbReference type="EMBL" id="QFG02623.1"/>
    </source>
</evidence>
<dbReference type="SUPFAM" id="SSF46785">
    <property type="entry name" value="Winged helix' DNA-binding domain"/>
    <property type="match status" value="1"/>
</dbReference>
<comment type="catalytic activity">
    <reaction evidence="12">
        <text>Hydrolysis of Ala-|-Gly bond in repressor LexA.</text>
        <dbReference type="EC" id="3.4.21.88"/>
    </reaction>
</comment>
<dbReference type="PANTHER" id="PTHR33516:SF2">
    <property type="entry name" value="LEXA REPRESSOR-RELATED"/>
    <property type="match status" value="1"/>
</dbReference>
<evidence type="ECO:0000256" key="7">
    <source>
        <dbReference type="ARBA" id="ARBA00023015"/>
    </source>
</evidence>
<evidence type="ECO:0000256" key="11">
    <source>
        <dbReference type="ARBA" id="ARBA00023236"/>
    </source>
</evidence>
<proteinExistence type="inferred from homology"/>
<keyword evidence="17" id="KW-1185">Reference proteome</keyword>
<keyword evidence="8 12" id="KW-0238">DNA-binding</keyword>
<dbReference type="RefSeq" id="WP_158066550.1">
    <property type="nucleotide sequence ID" value="NZ_CP042829.1"/>
</dbReference>
<evidence type="ECO:0000256" key="1">
    <source>
        <dbReference type="ARBA" id="ARBA00007484"/>
    </source>
</evidence>
<feature type="domain" description="LexA repressor DNA-binding" evidence="15">
    <location>
        <begin position="1"/>
        <end position="65"/>
    </location>
</feature>
<dbReference type="EC" id="3.4.21.88" evidence="12"/>
<dbReference type="CDD" id="cd06529">
    <property type="entry name" value="S24_LexA-like"/>
    <property type="match status" value="1"/>
</dbReference>
<dbReference type="Gene3D" id="1.10.10.10">
    <property type="entry name" value="Winged helix-like DNA-binding domain superfamily/Winged helix DNA-binding domain"/>
    <property type="match status" value="1"/>
</dbReference>
<evidence type="ECO:0000256" key="6">
    <source>
        <dbReference type="ARBA" id="ARBA00022813"/>
    </source>
</evidence>
<dbReference type="PANTHER" id="PTHR33516">
    <property type="entry name" value="LEXA REPRESSOR"/>
    <property type="match status" value="1"/>
</dbReference>
<comment type="similarity">
    <text evidence="1 12 13">Belongs to the peptidase S24 family.</text>
</comment>
<dbReference type="SUPFAM" id="SSF51306">
    <property type="entry name" value="LexA/Signal peptidase"/>
    <property type="match status" value="1"/>
</dbReference>
<keyword evidence="10 12" id="KW-0234">DNA repair</keyword>
<evidence type="ECO:0000259" key="15">
    <source>
        <dbReference type="Pfam" id="PF01726"/>
    </source>
</evidence>
<evidence type="ECO:0000256" key="10">
    <source>
        <dbReference type="ARBA" id="ARBA00023204"/>
    </source>
</evidence>
<evidence type="ECO:0000256" key="5">
    <source>
        <dbReference type="ARBA" id="ARBA00022801"/>
    </source>
</evidence>
<keyword evidence="5 12" id="KW-0378">Hydrolase</keyword>
<keyword evidence="4 12" id="KW-0227">DNA damage</keyword>
<dbReference type="InterPro" id="IPR015927">
    <property type="entry name" value="Peptidase_S24_S26A/B/C"/>
</dbReference>
<dbReference type="InterPro" id="IPR050077">
    <property type="entry name" value="LexA_repressor"/>
</dbReference>
<evidence type="ECO:0000256" key="2">
    <source>
        <dbReference type="ARBA" id="ARBA00022491"/>
    </source>
</evidence>
<keyword evidence="2 12" id="KW-0678">Repressor</keyword>
<dbReference type="InterPro" id="IPR036390">
    <property type="entry name" value="WH_DNA-bd_sf"/>
</dbReference>
<evidence type="ECO:0000313" key="17">
    <source>
        <dbReference type="Proteomes" id="UP000326331"/>
    </source>
</evidence>
<evidence type="ECO:0000256" key="13">
    <source>
        <dbReference type="RuleBase" id="RU003991"/>
    </source>
</evidence>
<dbReference type="InterPro" id="IPR036286">
    <property type="entry name" value="LexA/Signal_pep-like_sf"/>
</dbReference>
<keyword evidence="7 12" id="KW-0805">Transcription regulation</keyword>
<feature type="domain" description="Peptidase S24/S26A/S26B/S26C" evidence="14">
    <location>
        <begin position="82"/>
        <end position="205"/>
    </location>
</feature>
<reference evidence="16 17" key="1">
    <citation type="submission" date="2019-08" db="EMBL/GenBank/DDBJ databases">
        <authorList>
            <person name="Toschakov S.V."/>
        </authorList>
    </citation>
    <scope>NUCLEOTIDE SEQUENCE [LARGE SCALE GENOMIC DNA]</scope>
    <source>
        <strain evidence="16 17">3753O</strain>
    </source>
</reference>
<dbReference type="Proteomes" id="UP000326331">
    <property type="component" value="Chromosome"/>
</dbReference>
<feature type="active site" description="For autocatalytic cleavage activity" evidence="12">
    <location>
        <position position="170"/>
    </location>
</feature>
<organism evidence="16 17">
    <name type="scientific">Tepidiforma bonchosmolovskayae</name>
    <dbReference type="NCBI Taxonomy" id="2601677"/>
    <lineage>
        <taxon>Bacteria</taxon>
        <taxon>Bacillati</taxon>
        <taxon>Chloroflexota</taxon>
        <taxon>Tepidiformia</taxon>
        <taxon>Tepidiformales</taxon>
        <taxon>Tepidiformaceae</taxon>
        <taxon>Tepidiforma</taxon>
    </lineage>
</organism>
<dbReference type="PRINTS" id="PR00726">
    <property type="entry name" value="LEXASERPTASE"/>
</dbReference>
<comment type="subunit">
    <text evidence="12">Homodimer.</text>
</comment>
<keyword evidence="9 12" id="KW-0804">Transcription</keyword>
<gene>
    <name evidence="12 16" type="primary">lexA</name>
    <name evidence="16" type="ORF">Tbon_04725</name>
</gene>
<dbReference type="Gene3D" id="2.10.109.10">
    <property type="entry name" value="Umud Fragment, subunit A"/>
    <property type="match status" value="1"/>
</dbReference>
<reference evidence="16 17" key="2">
    <citation type="submission" date="2019-10" db="EMBL/GenBank/DDBJ databases">
        <title>Thermopilla bonchosmolovskayae gen. nov., sp. nov., a moderately thermophilic Chloroflexi bacterium from a Chukotka hot spring (Arctic, Russia), representing a novel classis Thermopillaia, which include previously uncultivated lineage OLB14.</title>
        <authorList>
            <person name="Kochetkova T.V."/>
            <person name="Zayulina K.S."/>
            <person name="Zhigarkov V.S."/>
            <person name="Minaev N.V."/>
            <person name="Novikov A."/>
            <person name="Toshchakov S.V."/>
            <person name="Elcheninov A.G."/>
            <person name="Kublanov I.V."/>
        </authorList>
    </citation>
    <scope>NUCLEOTIDE SEQUENCE [LARGE SCALE GENOMIC DNA]</scope>
    <source>
        <strain evidence="16 17">3753O</strain>
    </source>
</reference>
<dbReference type="InterPro" id="IPR006200">
    <property type="entry name" value="LexA"/>
</dbReference>
<dbReference type="NCBIfam" id="TIGR00498">
    <property type="entry name" value="lexA"/>
    <property type="match status" value="1"/>
</dbReference>
<dbReference type="Pfam" id="PF00717">
    <property type="entry name" value="Peptidase_S24"/>
    <property type="match status" value="1"/>
</dbReference>
<accession>A0ABX6C060</accession>